<dbReference type="InterPro" id="IPR009734">
    <property type="entry name" value="Myoviridae_GpU"/>
</dbReference>
<dbReference type="EMBL" id="FQZR01000021">
    <property type="protein sequence ID" value="SHJ78056.1"/>
    <property type="molecule type" value="Genomic_DNA"/>
</dbReference>
<protein>
    <submittedName>
        <fullName evidence="2">Phage P2 GpU</fullName>
    </submittedName>
</protein>
<dbReference type="Pfam" id="PF06995">
    <property type="entry name" value="Phage_P2_GpU"/>
    <property type="match status" value="1"/>
</dbReference>
<reference evidence="2 3" key="1">
    <citation type="submission" date="2016-11" db="EMBL/GenBank/DDBJ databases">
        <authorList>
            <person name="Varghese N."/>
            <person name="Submissions S."/>
        </authorList>
    </citation>
    <scope>NUCLEOTIDE SEQUENCE [LARGE SCALE GENOMIC DNA]</scope>
    <source>
        <strain evidence="2 3">DSM 17919</strain>
    </source>
</reference>
<organism evidence="2 3">
    <name type="scientific">Halodesulfovibrio aestuarii</name>
    <dbReference type="NCBI Taxonomy" id="126333"/>
    <lineage>
        <taxon>Bacteria</taxon>
        <taxon>Pseudomonadati</taxon>
        <taxon>Thermodesulfobacteriota</taxon>
        <taxon>Desulfovibrionia</taxon>
        <taxon>Desulfovibrionales</taxon>
        <taxon>Desulfovibrionaceae</taxon>
        <taxon>Halodesulfovibrio</taxon>
    </lineage>
</organism>
<accession>A0A8G2F980</accession>
<evidence type="ECO:0000256" key="1">
    <source>
        <dbReference type="SAM" id="MobiDB-lite"/>
    </source>
</evidence>
<gene>
    <name evidence="2" type="ORF">SAMN05660830_03202</name>
</gene>
<dbReference type="RefSeq" id="WP_073021113.1">
    <property type="nucleotide sequence ID" value="NZ_FQZR01000021.1"/>
</dbReference>
<dbReference type="Proteomes" id="UP000184001">
    <property type="component" value="Unassembled WGS sequence"/>
</dbReference>
<sequence length="292" mass="31701">MTSLLKTISNELFANGRAAEGIPKVAREIAEQAGTTLEHEGLTLVTRQMEREHSALTRDLYEATGNATAGGTPDQVANSFLHGRFVKIPVDGWSVANDNGLRSKLVDTALDGMKDKKPVPQITENMQQVHTETVAMPAPQVAPVTTQPVPTSQSMTTTQAVPPQSPIGSFGTIAFQVSRENTITPEKFNVSRPARFAEHTILHAAPKGQHLGIGLRDISITIKLMHPFCKKPAARIAELEAMQESEQAYPLVLGGRNYGNYALLNLDVTVNKFGYGGAIQSAEVQLKLKEYF</sequence>
<evidence type="ECO:0000313" key="2">
    <source>
        <dbReference type="EMBL" id="SHJ78056.1"/>
    </source>
</evidence>
<proteinExistence type="predicted"/>
<feature type="region of interest" description="Disordered" evidence="1">
    <location>
        <begin position="143"/>
        <end position="163"/>
    </location>
</feature>
<name>A0A8G2F980_9BACT</name>
<feature type="compositionally biased region" description="Low complexity" evidence="1">
    <location>
        <begin position="143"/>
        <end position="154"/>
    </location>
</feature>
<dbReference type="AlphaFoldDB" id="A0A8G2F980"/>
<comment type="caution">
    <text evidence="2">The sequence shown here is derived from an EMBL/GenBank/DDBJ whole genome shotgun (WGS) entry which is preliminary data.</text>
</comment>
<evidence type="ECO:0000313" key="3">
    <source>
        <dbReference type="Proteomes" id="UP000184001"/>
    </source>
</evidence>